<dbReference type="Proteomes" id="UP000223606">
    <property type="component" value="Chromosome 1"/>
</dbReference>
<dbReference type="KEGG" id="hdi:HDIA_3956"/>
<evidence type="ECO:0000313" key="11">
    <source>
        <dbReference type="Proteomes" id="UP000223606"/>
    </source>
</evidence>
<evidence type="ECO:0000256" key="4">
    <source>
        <dbReference type="ARBA" id="ARBA00022475"/>
    </source>
</evidence>
<comment type="pathway">
    <text evidence="2 9">Cofactor biosynthesis; adenosylcobalamin biosynthesis.</text>
</comment>
<dbReference type="PANTHER" id="PTHR34308">
    <property type="entry name" value="COBALAMIN BIOSYNTHESIS PROTEIN CBIB"/>
    <property type="match status" value="1"/>
</dbReference>
<keyword evidence="5 9" id="KW-0169">Cobalamin biosynthesis</keyword>
<evidence type="ECO:0000256" key="9">
    <source>
        <dbReference type="HAMAP-Rule" id="MF_00024"/>
    </source>
</evidence>
<dbReference type="UniPathway" id="UPA00148"/>
<sequence length="324" mass="34398">MDFWLFPFLALAAILTEALTGYPQVLFRWIGHPVTWIGALIAALDDALNRPEHGEDIRRALGVVALAIIIGLPTLAAFLLDRLIGFHPIGFAALAILASTLLAQRSLYVHVAQVSVGLRVSLEEGRTAVGRIVGRNPAYLDEAGVSRAAIESLAENLSDGIVAPVFYMTILGFPGGVAYKAVNTADSMIGHKTERHGAFGWASARFDDLVNLPASRLSALFLVLAAATMRGASPRQAVQAVFRDAQHHRSPNAGWPEAATAGALGLALNGPKVYGNTRVNDATMGNGRRDVGPDDIDRALALYVRALTIQAIIVFIAALGLALL</sequence>
<feature type="transmembrane region" description="Helical" evidence="9">
    <location>
        <begin position="30"/>
        <end position="48"/>
    </location>
</feature>
<comment type="subcellular location">
    <subcellularLocation>
        <location evidence="1 9">Cell membrane</location>
        <topology evidence="1 9">Multi-pass membrane protein</topology>
    </subcellularLocation>
</comment>
<feature type="transmembrane region" description="Helical" evidence="9">
    <location>
        <begin position="302"/>
        <end position="323"/>
    </location>
</feature>
<gene>
    <name evidence="9 10" type="primary">cobD</name>
    <name evidence="10" type="ORF">HDIA_3956</name>
</gene>
<feature type="transmembrane region" description="Helical" evidence="9">
    <location>
        <begin position="86"/>
        <end position="103"/>
    </location>
</feature>
<evidence type="ECO:0000256" key="8">
    <source>
        <dbReference type="ARBA" id="ARBA00023136"/>
    </source>
</evidence>
<keyword evidence="7 9" id="KW-1133">Transmembrane helix</keyword>
<dbReference type="GO" id="GO:0005886">
    <property type="term" value="C:plasma membrane"/>
    <property type="evidence" value="ECO:0007669"/>
    <property type="project" value="UniProtKB-SubCell"/>
</dbReference>
<comment type="function">
    <text evidence="9">Converts cobyric acid to cobinamide by the addition of aminopropanol on the F carboxylic group.</text>
</comment>
<dbReference type="Pfam" id="PF03186">
    <property type="entry name" value="CobD_Cbib"/>
    <property type="match status" value="1"/>
</dbReference>
<dbReference type="InterPro" id="IPR004485">
    <property type="entry name" value="Cobalamin_biosynth_CobD/CbiB"/>
</dbReference>
<dbReference type="AlphaFoldDB" id="A0A2C9DB27"/>
<evidence type="ECO:0000256" key="6">
    <source>
        <dbReference type="ARBA" id="ARBA00022692"/>
    </source>
</evidence>
<dbReference type="PANTHER" id="PTHR34308:SF1">
    <property type="entry name" value="COBALAMIN BIOSYNTHESIS PROTEIN CBIB"/>
    <property type="match status" value="1"/>
</dbReference>
<proteinExistence type="inferred from homology"/>
<comment type="caution">
    <text evidence="9">Lacks conserved residue(s) required for the propagation of feature annotation.</text>
</comment>
<dbReference type="GO" id="GO:0016874">
    <property type="term" value="F:ligase activity"/>
    <property type="evidence" value="ECO:0007669"/>
    <property type="project" value="UniProtKB-KW"/>
</dbReference>
<accession>A0A2C9DB27</accession>
<evidence type="ECO:0000313" key="10">
    <source>
        <dbReference type="EMBL" id="SON57497.1"/>
    </source>
</evidence>
<keyword evidence="4 9" id="KW-1003">Cell membrane</keyword>
<dbReference type="EMBL" id="LT960614">
    <property type="protein sequence ID" value="SON57497.1"/>
    <property type="molecule type" value="Genomic_DNA"/>
</dbReference>
<organism evidence="10 11">
    <name type="scientific">Hartmannibacter diazotrophicus</name>
    <dbReference type="NCBI Taxonomy" id="1482074"/>
    <lineage>
        <taxon>Bacteria</taxon>
        <taxon>Pseudomonadati</taxon>
        <taxon>Pseudomonadota</taxon>
        <taxon>Alphaproteobacteria</taxon>
        <taxon>Hyphomicrobiales</taxon>
        <taxon>Pleomorphomonadaceae</taxon>
        <taxon>Hartmannibacter</taxon>
    </lineage>
</organism>
<dbReference type="GO" id="GO:0048472">
    <property type="term" value="F:threonine-phosphate decarboxylase activity"/>
    <property type="evidence" value="ECO:0007669"/>
    <property type="project" value="InterPro"/>
</dbReference>
<evidence type="ECO:0000256" key="2">
    <source>
        <dbReference type="ARBA" id="ARBA00004953"/>
    </source>
</evidence>
<dbReference type="NCBIfam" id="TIGR00380">
    <property type="entry name" value="cobal_cbiB"/>
    <property type="match status" value="1"/>
</dbReference>
<dbReference type="HAMAP" id="MF_00024">
    <property type="entry name" value="CobD_CbiB"/>
    <property type="match status" value="1"/>
</dbReference>
<evidence type="ECO:0000256" key="3">
    <source>
        <dbReference type="ARBA" id="ARBA00006263"/>
    </source>
</evidence>
<dbReference type="GO" id="GO:0009236">
    <property type="term" value="P:cobalamin biosynthetic process"/>
    <property type="evidence" value="ECO:0007669"/>
    <property type="project" value="UniProtKB-UniRule"/>
</dbReference>
<keyword evidence="10" id="KW-0436">Ligase</keyword>
<keyword evidence="6 9" id="KW-0812">Transmembrane</keyword>
<keyword evidence="11" id="KW-1185">Reference proteome</keyword>
<dbReference type="GO" id="GO:0015420">
    <property type="term" value="F:ABC-type vitamin B12 transporter activity"/>
    <property type="evidence" value="ECO:0007669"/>
    <property type="project" value="UniProtKB-UniRule"/>
</dbReference>
<keyword evidence="8 9" id="KW-0472">Membrane</keyword>
<name>A0A2C9DB27_9HYPH</name>
<comment type="similarity">
    <text evidence="3 9">Belongs to the CobD/CbiB family.</text>
</comment>
<protein>
    <recommendedName>
        <fullName evidence="9">Cobalamin biosynthesis protein CobD</fullName>
    </recommendedName>
</protein>
<evidence type="ECO:0000256" key="5">
    <source>
        <dbReference type="ARBA" id="ARBA00022573"/>
    </source>
</evidence>
<evidence type="ECO:0000256" key="1">
    <source>
        <dbReference type="ARBA" id="ARBA00004651"/>
    </source>
</evidence>
<evidence type="ECO:0000256" key="7">
    <source>
        <dbReference type="ARBA" id="ARBA00022989"/>
    </source>
</evidence>
<feature type="transmembrane region" description="Helical" evidence="9">
    <location>
        <begin position="60"/>
        <end position="80"/>
    </location>
</feature>
<reference evidence="11" key="1">
    <citation type="submission" date="2017-09" db="EMBL/GenBank/DDBJ databases">
        <title>Genome sequence of Nannocystis excedens DSM 71.</title>
        <authorList>
            <person name="Blom J."/>
        </authorList>
    </citation>
    <scope>NUCLEOTIDE SEQUENCE [LARGE SCALE GENOMIC DNA]</scope>
    <source>
        <strain evidence="11">type strain: E19</strain>
    </source>
</reference>